<proteinExistence type="predicted"/>
<feature type="domain" description="5'-3' exonuclease alpha-helical arch N-terminal" evidence="1">
    <location>
        <begin position="2"/>
        <end position="63"/>
    </location>
</feature>
<dbReference type="Pfam" id="PF02739">
    <property type="entry name" value="5_3_exonuc_N"/>
    <property type="match status" value="1"/>
</dbReference>
<dbReference type="AlphaFoldDB" id="X0T423"/>
<dbReference type="SUPFAM" id="SSF88723">
    <property type="entry name" value="PIN domain-like"/>
    <property type="match status" value="1"/>
</dbReference>
<organism evidence="2">
    <name type="scientific">marine sediment metagenome</name>
    <dbReference type="NCBI Taxonomy" id="412755"/>
    <lineage>
        <taxon>unclassified sequences</taxon>
        <taxon>metagenomes</taxon>
        <taxon>ecological metagenomes</taxon>
    </lineage>
</organism>
<accession>X0T423</accession>
<comment type="caution">
    <text evidence="2">The sequence shown here is derived from an EMBL/GenBank/DDBJ whole genome shotgun (WGS) entry which is preliminary data.</text>
</comment>
<evidence type="ECO:0000259" key="1">
    <source>
        <dbReference type="Pfam" id="PF02739"/>
    </source>
</evidence>
<sequence>MILIIDANQAIHRSFHRMELSFNEQDTEVIFGVLNHIYKLVNKFKPENIIFCWDSKRNKRKEIN</sequence>
<dbReference type="GO" id="GO:0016788">
    <property type="term" value="F:hydrolase activity, acting on ester bonds"/>
    <property type="evidence" value="ECO:0007669"/>
    <property type="project" value="UniProtKB-ARBA"/>
</dbReference>
<dbReference type="InterPro" id="IPR020046">
    <property type="entry name" value="5-3_exonucl_a-hlix_arch_N"/>
</dbReference>
<evidence type="ECO:0000313" key="2">
    <source>
        <dbReference type="EMBL" id="GAF82922.1"/>
    </source>
</evidence>
<feature type="non-terminal residue" evidence="2">
    <location>
        <position position="64"/>
    </location>
</feature>
<dbReference type="GO" id="GO:0003677">
    <property type="term" value="F:DNA binding"/>
    <property type="evidence" value="ECO:0007669"/>
    <property type="project" value="InterPro"/>
</dbReference>
<gene>
    <name evidence="2" type="ORF">S01H1_11886</name>
</gene>
<dbReference type="GO" id="GO:0004518">
    <property type="term" value="F:nuclease activity"/>
    <property type="evidence" value="ECO:0007669"/>
    <property type="project" value="UniProtKB-ARBA"/>
</dbReference>
<dbReference type="EMBL" id="BARS01006078">
    <property type="protein sequence ID" value="GAF82922.1"/>
    <property type="molecule type" value="Genomic_DNA"/>
</dbReference>
<name>X0T423_9ZZZZ</name>
<protein>
    <recommendedName>
        <fullName evidence="1">5'-3' exonuclease alpha-helical arch N-terminal domain-containing protein</fullName>
    </recommendedName>
</protein>
<dbReference type="InterPro" id="IPR029060">
    <property type="entry name" value="PIN-like_dom_sf"/>
</dbReference>
<dbReference type="Gene3D" id="3.40.50.1010">
    <property type="entry name" value="5'-nuclease"/>
    <property type="match status" value="1"/>
</dbReference>
<reference evidence="2" key="1">
    <citation type="journal article" date="2014" name="Front. Microbiol.">
        <title>High frequency of phylogenetically diverse reductive dehalogenase-homologous genes in deep subseafloor sedimentary metagenomes.</title>
        <authorList>
            <person name="Kawai M."/>
            <person name="Futagami T."/>
            <person name="Toyoda A."/>
            <person name="Takaki Y."/>
            <person name="Nishi S."/>
            <person name="Hori S."/>
            <person name="Arai W."/>
            <person name="Tsubouchi T."/>
            <person name="Morono Y."/>
            <person name="Uchiyama I."/>
            <person name="Ito T."/>
            <person name="Fujiyama A."/>
            <person name="Inagaki F."/>
            <person name="Takami H."/>
        </authorList>
    </citation>
    <scope>NUCLEOTIDE SEQUENCE</scope>
    <source>
        <strain evidence="2">Expedition CK06-06</strain>
    </source>
</reference>